<protein>
    <submittedName>
        <fullName evidence="3">Iron ABC transporter permease</fullName>
    </submittedName>
</protein>
<dbReference type="PANTHER" id="PTHR38591:SF1">
    <property type="entry name" value="BLL1000 PROTEIN"/>
    <property type="match status" value="1"/>
</dbReference>
<keyword evidence="1" id="KW-0732">Signal</keyword>
<dbReference type="InterPro" id="IPR010791">
    <property type="entry name" value="AttH_dom"/>
</dbReference>
<dbReference type="OrthoDB" id="9770826at2"/>
<dbReference type="Proteomes" id="UP000268192">
    <property type="component" value="Chromosome"/>
</dbReference>
<feature type="chain" id="PRO_5018718674" evidence="1">
    <location>
        <begin position="20"/>
        <end position="360"/>
    </location>
</feature>
<sequence length="360" mass="39362">MNVRALLVMLLALSTPAFAQGFAGLGTDAAGYRSVEPGRTFSFPTDHGPHEGFRIEWWYVTANLEDADGNDYGLQWTLFRQALAPGEEGEGWESSALWMGHAGLTTGERHFSAEKFARGGIGQAGVVAAPFEAFIDDWALAGDVAAEQAPNGDTMANVSVNATGDDFSYAMTLRTERPPVLQGEAGYSVKSDAGQASYYYSQPFYRAEGTITVDGEEIPVTGTAWLDREWSSQPLADDQEGWDWFSLHLPGDEKLMLFQVRSEDGSSYYSGTWFTPDGTASPLANDAITMTPLGTTGIDGRIVPTQWRLEIPSRDFEIITEALNPQSWMATTFAYWEGPIRFSGTHEGKGYLEMTGYDAD</sequence>
<dbReference type="RefSeq" id="WP_126011573.1">
    <property type="nucleotide sequence ID" value="NZ_CP032509.1"/>
</dbReference>
<gene>
    <name evidence="3" type="ORF">D5400_18730</name>
</gene>
<dbReference type="SUPFAM" id="SSF159245">
    <property type="entry name" value="AttH-like"/>
    <property type="match status" value="1"/>
</dbReference>
<reference evidence="3 4" key="1">
    <citation type="submission" date="2018-09" db="EMBL/GenBank/DDBJ databases">
        <title>Marinorhizobium profundi gen. nov., sp. nov., isolated from a deep-sea sediment sample from the New Britain Trench and proposal of Marinorhizobiaceae fam. nov. in the order Rhizobiales of the class Alphaproteobacteria.</title>
        <authorList>
            <person name="Cao J."/>
        </authorList>
    </citation>
    <scope>NUCLEOTIDE SEQUENCE [LARGE SCALE GENOMIC DNA]</scope>
    <source>
        <strain evidence="3 4">WS11</strain>
    </source>
</reference>
<dbReference type="AlphaFoldDB" id="A0A3Q8XQL9"/>
<evidence type="ECO:0000259" key="2">
    <source>
        <dbReference type="Pfam" id="PF07143"/>
    </source>
</evidence>
<dbReference type="PANTHER" id="PTHR38591">
    <property type="entry name" value="HYDROLASE"/>
    <property type="match status" value="1"/>
</dbReference>
<feature type="domain" description="AttH" evidence="2">
    <location>
        <begin position="55"/>
        <end position="232"/>
    </location>
</feature>
<accession>A0A3Q8XQL9</accession>
<proteinExistence type="predicted"/>
<feature type="signal peptide" evidence="1">
    <location>
        <begin position="1"/>
        <end position="19"/>
    </location>
</feature>
<keyword evidence="4" id="KW-1185">Reference proteome</keyword>
<dbReference type="Pfam" id="PF07143">
    <property type="entry name" value="CrtC"/>
    <property type="match status" value="1"/>
</dbReference>
<dbReference type="EMBL" id="CP032509">
    <property type="protein sequence ID" value="AZN73053.1"/>
    <property type="molecule type" value="Genomic_DNA"/>
</dbReference>
<evidence type="ECO:0000256" key="1">
    <source>
        <dbReference type="SAM" id="SignalP"/>
    </source>
</evidence>
<dbReference type="Pfam" id="PF17186">
    <property type="entry name" value="Lipocalin_9"/>
    <property type="match status" value="1"/>
</dbReference>
<dbReference type="KEGG" id="abaw:D5400_18730"/>
<name>A0A3Q8XQL9_9HYPH</name>
<dbReference type="Gene3D" id="2.40.370.10">
    <property type="entry name" value="AttH-like domain"/>
    <property type="match status" value="2"/>
</dbReference>
<evidence type="ECO:0000313" key="3">
    <source>
        <dbReference type="EMBL" id="AZN73053.1"/>
    </source>
</evidence>
<organism evidence="3 4">
    <name type="scientific">Georhizobium profundi</name>
    <dbReference type="NCBI Taxonomy" id="2341112"/>
    <lineage>
        <taxon>Bacteria</taxon>
        <taxon>Pseudomonadati</taxon>
        <taxon>Pseudomonadota</taxon>
        <taxon>Alphaproteobacteria</taxon>
        <taxon>Hyphomicrobiales</taxon>
        <taxon>Rhizobiaceae</taxon>
        <taxon>Georhizobium</taxon>
    </lineage>
</organism>
<evidence type="ECO:0000313" key="4">
    <source>
        <dbReference type="Proteomes" id="UP000268192"/>
    </source>
</evidence>
<dbReference type="InterPro" id="IPR023374">
    <property type="entry name" value="AttH-like_dom_sf"/>
</dbReference>